<dbReference type="EMBL" id="BSNX01000056">
    <property type="protein sequence ID" value="GLQ74595.1"/>
    <property type="molecule type" value="Genomic_DNA"/>
</dbReference>
<feature type="transmembrane region" description="Helical" evidence="6">
    <location>
        <begin position="247"/>
        <end position="266"/>
    </location>
</feature>
<accession>A0AAV5NV44</accession>
<feature type="transmembrane region" description="Helical" evidence="6">
    <location>
        <begin position="311"/>
        <end position="331"/>
    </location>
</feature>
<evidence type="ECO:0000313" key="7">
    <source>
        <dbReference type="EMBL" id="GLQ74595.1"/>
    </source>
</evidence>
<evidence type="ECO:0008006" key="9">
    <source>
        <dbReference type="Google" id="ProtNLM"/>
    </source>
</evidence>
<feature type="transmembrane region" description="Helical" evidence="6">
    <location>
        <begin position="38"/>
        <end position="59"/>
    </location>
</feature>
<feature type="transmembrane region" description="Helical" evidence="6">
    <location>
        <begin position="12"/>
        <end position="32"/>
    </location>
</feature>
<feature type="transmembrane region" description="Helical" evidence="6">
    <location>
        <begin position="338"/>
        <end position="358"/>
    </location>
</feature>
<dbReference type="Proteomes" id="UP001156690">
    <property type="component" value="Unassembled WGS sequence"/>
</dbReference>
<feature type="transmembrane region" description="Helical" evidence="6">
    <location>
        <begin position="364"/>
        <end position="381"/>
    </location>
</feature>
<dbReference type="RefSeq" id="WP_224067505.1">
    <property type="nucleotide sequence ID" value="NZ_AP025147.1"/>
</dbReference>
<keyword evidence="2" id="KW-1003">Cell membrane</keyword>
<dbReference type="PANTHER" id="PTHR30250:SF11">
    <property type="entry name" value="O-ANTIGEN TRANSPORTER-RELATED"/>
    <property type="match status" value="1"/>
</dbReference>
<feature type="transmembrane region" description="Helical" evidence="6">
    <location>
        <begin position="108"/>
        <end position="127"/>
    </location>
</feature>
<evidence type="ECO:0000313" key="8">
    <source>
        <dbReference type="Proteomes" id="UP001156690"/>
    </source>
</evidence>
<gene>
    <name evidence="7" type="ORF">GCM10007932_39560</name>
</gene>
<keyword evidence="3 6" id="KW-0812">Transmembrane</keyword>
<comment type="caution">
    <text evidence="7">The sequence shown here is derived from an EMBL/GenBank/DDBJ whole genome shotgun (WGS) entry which is preliminary data.</text>
</comment>
<feature type="transmembrane region" description="Helical" evidence="6">
    <location>
        <begin position="139"/>
        <end position="157"/>
    </location>
</feature>
<feature type="transmembrane region" description="Helical" evidence="6">
    <location>
        <begin position="80"/>
        <end position="102"/>
    </location>
</feature>
<dbReference type="InterPro" id="IPR050833">
    <property type="entry name" value="Poly_Biosynth_Transport"/>
</dbReference>
<evidence type="ECO:0000256" key="2">
    <source>
        <dbReference type="ARBA" id="ARBA00022475"/>
    </source>
</evidence>
<evidence type="ECO:0000256" key="5">
    <source>
        <dbReference type="ARBA" id="ARBA00023136"/>
    </source>
</evidence>
<proteinExistence type="predicted"/>
<evidence type="ECO:0000256" key="3">
    <source>
        <dbReference type="ARBA" id="ARBA00022692"/>
    </source>
</evidence>
<dbReference type="PANTHER" id="PTHR30250">
    <property type="entry name" value="PST FAMILY PREDICTED COLANIC ACID TRANSPORTER"/>
    <property type="match status" value="1"/>
</dbReference>
<reference evidence="8" key="1">
    <citation type="journal article" date="2019" name="Int. J. Syst. Evol. Microbiol.">
        <title>The Global Catalogue of Microorganisms (GCM) 10K type strain sequencing project: providing services to taxonomists for standard genome sequencing and annotation.</title>
        <authorList>
            <consortium name="The Broad Institute Genomics Platform"/>
            <consortium name="The Broad Institute Genome Sequencing Center for Infectious Disease"/>
            <person name="Wu L."/>
            <person name="Ma J."/>
        </authorList>
    </citation>
    <scope>NUCLEOTIDE SEQUENCE [LARGE SCALE GENOMIC DNA]</scope>
    <source>
        <strain evidence="8">NBRC 15640</strain>
    </source>
</reference>
<dbReference type="GO" id="GO:0005886">
    <property type="term" value="C:plasma membrane"/>
    <property type="evidence" value="ECO:0007669"/>
    <property type="project" value="UniProtKB-SubCell"/>
</dbReference>
<evidence type="ECO:0000256" key="6">
    <source>
        <dbReference type="SAM" id="Phobius"/>
    </source>
</evidence>
<organism evidence="7 8">
    <name type="scientific">Vibrio penaeicida</name>
    <dbReference type="NCBI Taxonomy" id="104609"/>
    <lineage>
        <taxon>Bacteria</taxon>
        <taxon>Pseudomonadati</taxon>
        <taxon>Pseudomonadota</taxon>
        <taxon>Gammaproteobacteria</taxon>
        <taxon>Vibrionales</taxon>
        <taxon>Vibrionaceae</taxon>
        <taxon>Vibrio</taxon>
    </lineage>
</organism>
<keyword evidence="8" id="KW-1185">Reference proteome</keyword>
<protein>
    <recommendedName>
        <fullName evidence="9">Polysaccharide biosynthesis protein</fullName>
    </recommendedName>
</protein>
<name>A0AAV5NV44_9VIBR</name>
<feature type="transmembrane region" description="Helical" evidence="6">
    <location>
        <begin position="209"/>
        <end position="227"/>
    </location>
</feature>
<comment type="subcellular location">
    <subcellularLocation>
        <location evidence="1">Cell membrane</location>
        <topology evidence="1">Multi-pass membrane protein</topology>
    </subcellularLocation>
</comment>
<sequence length="390" mass="44802">MNMLKIITSVWGIKILQILISFILPAIIVRSYDSDSFGLYVFLLSLLSYAGIFQSGITASFRHELSNANNYKSINLYQNAYSKSLYILVVVAILMIFLGLALNKLEMLLFLSISMLSILSPVTSTYFDYKHQSVRYRIFELVSILVTVVLTLILIFFESNIYVVASLWSLNRLFSSMYYAPYKSFKIFVNSMKSNVSTKVFEIVDKRDVNCLLAQCSSVALMIVFNFTLVKLLGYQNYGELNLYQRFIFFPLQLFSSIAPILWMSYSKDSQNSNHIDFLLVITVITWSMLIYYISPFIVEVYSGKFIEPSYLIFMVFLYLTMQVKDIFSVVMNVQGNFNLQSVLNTITLLVVIATYYLTVKVEFVISAASLCYLITSCIYFKGRKNESNS</sequence>
<dbReference type="AlphaFoldDB" id="A0AAV5NV44"/>
<feature type="transmembrane region" description="Helical" evidence="6">
    <location>
        <begin position="278"/>
        <end position="299"/>
    </location>
</feature>
<evidence type="ECO:0000256" key="1">
    <source>
        <dbReference type="ARBA" id="ARBA00004651"/>
    </source>
</evidence>
<keyword evidence="5 6" id="KW-0472">Membrane</keyword>
<evidence type="ECO:0000256" key="4">
    <source>
        <dbReference type="ARBA" id="ARBA00022989"/>
    </source>
</evidence>
<keyword evidence="4 6" id="KW-1133">Transmembrane helix</keyword>